<reference evidence="2" key="1">
    <citation type="submission" date="2013-08" db="EMBL/GenBank/DDBJ databases">
        <authorList>
            <person name="Durkin A.S."/>
            <person name="Haft D.R."/>
            <person name="McCorrison J."/>
            <person name="Torralba M."/>
            <person name="Gillis M."/>
            <person name="Haft D.H."/>
            <person name="Methe B."/>
            <person name="Sutton G."/>
            <person name="Nelson K.E."/>
        </authorList>
    </citation>
    <scope>NUCLEOTIDE SEQUENCE [LARGE SCALE GENOMIC DNA]</scope>
    <source>
        <strain evidence="2">F0233</strain>
    </source>
</reference>
<protein>
    <submittedName>
        <fullName evidence="2">Uncharacterized protein</fullName>
    </submittedName>
</protein>
<evidence type="ECO:0000256" key="1">
    <source>
        <dbReference type="SAM" id="MobiDB-lite"/>
    </source>
</evidence>
<evidence type="ECO:0000313" key="2">
    <source>
        <dbReference type="EMBL" id="ERK58184.1"/>
    </source>
</evidence>
<name>U2QPP4_9ACTN</name>
<sequence length="43" mass="4656">MLFVLAMFVVVDDDRTGPEPIGADDLGGVQTVWRSSSPPARPR</sequence>
<comment type="caution">
    <text evidence="2">The sequence shown here is derived from an EMBL/GenBank/DDBJ whole genome shotgun (WGS) entry which is preliminary data.</text>
</comment>
<dbReference type="Proteomes" id="UP000017052">
    <property type="component" value="Unassembled WGS sequence"/>
</dbReference>
<feature type="region of interest" description="Disordered" evidence="1">
    <location>
        <begin position="17"/>
        <end position="43"/>
    </location>
</feature>
<dbReference type="EMBL" id="ACVN02000141">
    <property type="protein sequence ID" value="ERK58184.1"/>
    <property type="molecule type" value="Genomic_DNA"/>
</dbReference>
<accession>U2QPP4</accession>
<organism evidence="2 3">
    <name type="scientific">Propionibacterium acidifaciens F0233</name>
    <dbReference type="NCBI Taxonomy" id="553198"/>
    <lineage>
        <taxon>Bacteria</taxon>
        <taxon>Bacillati</taxon>
        <taxon>Actinomycetota</taxon>
        <taxon>Actinomycetes</taxon>
        <taxon>Propionibacteriales</taxon>
        <taxon>Propionibacteriaceae</taxon>
        <taxon>Propionibacterium</taxon>
    </lineage>
</organism>
<feature type="compositionally biased region" description="Polar residues" evidence="1">
    <location>
        <begin position="32"/>
        <end position="43"/>
    </location>
</feature>
<proteinExistence type="predicted"/>
<dbReference type="AlphaFoldDB" id="U2QPP4"/>
<keyword evidence="3" id="KW-1185">Reference proteome</keyword>
<gene>
    <name evidence="2" type="ORF">HMPREF0682_2585</name>
</gene>
<evidence type="ECO:0000313" key="3">
    <source>
        <dbReference type="Proteomes" id="UP000017052"/>
    </source>
</evidence>